<gene>
    <name evidence="3" type="ORF">R1flu_002496</name>
</gene>
<protein>
    <submittedName>
        <fullName evidence="3">Uncharacterized protein</fullName>
    </submittedName>
</protein>
<proteinExistence type="predicted"/>
<evidence type="ECO:0000256" key="2">
    <source>
        <dbReference type="SAM" id="MobiDB-lite"/>
    </source>
</evidence>
<feature type="region of interest" description="Disordered" evidence="2">
    <location>
        <begin position="1280"/>
        <end position="1299"/>
    </location>
</feature>
<feature type="region of interest" description="Disordered" evidence="2">
    <location>
        <begin position="396"/>
        <end position="417"/>
    </location>
</feature>
<feature type="region of interest" description="Disordered" evidence="2">
    <location>
        <begin position="1398"/>
        <end position="1428"/>
    </location>
</feature>
<name>A0ABD1Y6N1_9MARC</name>
<evidence type="ECO:0000256" key="1">
    <source>
        <dbReference type="SAM" id="Coils"/>
    </source>
</evidence>
<evidence type="ECO:0000313" key="3">
    <source>
        <dbReference type="EMBL" id="KAL2622291.1"/>
    </source>
</evidence>
<feature type="compositionally biased region" description="Basic and acidic residues" evidence="2">
    <location>
        <begin position="399"/>
        <end position="417"/>
    </location>
</feature>
<evidence type="ECO:0000313" key="4">
    <source>
        <dbReference type="Proteomes" id="UP001605036"/>
    </source>
</evidence>
<feature type="coiled-coil region" evidence="1">
    <location>
        <begin position="1428"/>
        <end position="1455"/>
    </location>
</feature>
<comment type="caution">
    <text evidence="3">The sequence shown here is derived from an EMBL/GenBank/DDBJ whole genome shotgun (WGS) entry which is preliminary data.</text>
</comment>
<reference evidence="3 4" key="1">
    <citation type="submission" date="2024-09" db="EMBL/GenBank/DDBJ databases">
        <title>Chromosome-scale assembly of Riccia fluitans.</title>
        <authorList>
            <person name="Paukszto L."/>
            <person name="Sawicki J."/>
            <person name="Karawczyk K."/>
            <person name="Piernik-Szablinska J."/>
            <person name="Szczecinska M."/>
            <person name="Mazdziarz M."/>
        </authorList>
    </citation>
    <scope>NUCLEOTIDE SEQUENCE [LARGE SCALE GENOMIC DNA]</scope>
    <source>
        <strain evidence="3">Rf_01</strain>
        <tissue evidence="3">Aerial parts of the thallus</tissue>
    </source>
</reference>
<organism evidence="3 4">
    <name type="scientific">Riccia fluitans</name>
    <dbReference type="NCBI Taxonomy" id="41844"/>
    <lineage>
        <taxon>Eukaryota</taxon>
        <taxon>Viridiplantae</taxon>
        <taxon>Streptophyta</taxon>
        <taxon>Embryophyta</taxon>
        <taxon>Marchantiophyta</taxon>
        <taxon>Marchantiopsida</taxon>
        <taxon>Marchantiidae</taxon>
        <taxon>Marchantiales</taxon>
        <taxon>Ricciaceae</taxon>
        <taxon>Riccia</taxon>
    </lineage>
</organism>
<accession>A0ABD1Y6N1</accession>
<feature type="coiled-coil region" evidence="1">
    <location>
        <begin position="1122"/>
        <end position="1163"/>
    </location>
</feature>
<keyword evidence="1" id="KW-0175">Coiled coil</keyword>
<dbReference type="EMBL" id="JBHFFA010000006">
    <property type="protein sequence ID" value="KAL2622291.1"/>
    <property type="molecule type" value="Genomic_DNA"/>
</dbReference>
<keyword evidence="4" id="KW-1185">Reference proteome</keyword>
<dbReference type="Proteomes" id="UP001605036">
    <property type="component" value="Unassembled WGS sequence"/>
</dbReference>
<sequence length="1475" mass="168659">MALSKMKEMSTFPSWQFAALAPTSNLSGVVSAVTQQTSIEKDDLSKIEKIALTNIEKIPFSLPSQSVAKAGTPKVSDLSYVPSRSSDLLELQKAALANMKETQITLNSESIPSVSALTDLNPPIVPSAVSPQLISEPNDLLELQKLALSNKRETYSLILKPVVAAETIHSPLIDSTVLQTAISEQDDLLELEKLASVSMKEVFISSPSNASMKSNINCFQEEPFILISQPIEKSSTENKKVDMPELQKMALINISTASNQDRQWDLNMETSTIWKEDLQSSVATPRSSCSSFQLEPASGPLETMLLELAIKDKALQAAKKKIAKKEQLLLEYKGELNKALKMMESMNIRCCDAKEETSRALSEAKHIYDELSQAWSAVEDLEIRLKDGIVIPSEEINEESNKQVQKNEDKKEKKVEDEEHKKWMEELKDKLGRTEFISSENQNNSELKIQTNEILFIELQHTQRSPSPEHIVEICKGESEGVHQLTYQHEDQSIIHECDHVFLEKIFINEVNSQLHTHKLEFTNEQLALELRRMEFSGQENQKLFQEQMEQNEKILAQLQELQRWYEEGKQQIFQASEEKKQWNADEAQLKTQISILHEALYDKTKEAKALHKKNLWYQKSILEHEHRRTRALEHHEVDSSCGPRSAAVDINRDTSELEIYFYPNSSCIPRKRDFTGDTKDLESYVYSTCSLTEYLCTNCSIEPAGPDMIVATTFWPILKAHTGDFQCDTQDLETISKMDFEGDTSELELQNVISTIDFNDDTRELEIQNSISTMDFSGDTHELELQNNICTIDFEGDTSELEKIISVEFRLDKSVQVKKYEGGNWKLTHDGEKWEIEREELIKRLDDSETSLLTKDEKIRNLLEKLEKDESSWQDERYQLVKHNEECETRLLSKEEEVIELSTQLEMAKSTLQGFTCTDSSTVISNSSEVASMGPSLTRRGQKLGPYTTQQHGITEARELLDLRCEVLSLKECVAIKGDAMKAMESELSRSYIIISDLRTKLARALESERSQQSQNSNHRLITDDSQPNWAISNQKLKGKVAKKPRLLREFDQVITGPIHNFNQTELFEKLIIQNEKLAAHEKERAIMIRKTEDLTAKCRYLEGIEEMYRESQDPLKEEAVMELENELERNVEIIRRMQQRCSELESRAVEAETRLQQLLSGDNSMVSTETRGREKAAWQAERDGLLAGLNYFRELCEKKDEELYEFRYESTAEKQKQLWTPRTLPPDCKSSLIIECPDSCEGPVVEMVVQDTISKGGSNLQLAHVHTPTAAVLEFEHRENSHNPQEENETSTSQNSQVRELTRHLRDQWELQCLMEDRLDAMMNFISNRVKELELQSHSNTSSSINFAQFYKEATLMKSQLEQQLQVLRGSLSTSFNKLDEAKRQLHDQMPVEGKVRLVDNDDYQNDDITKKEAENSSASDSKGKSIQLVNEKAELEDSAQTLEEKTSRLLHRLTSTRLQWNMNMLAASMATG</sequence>